<dbReference type="EMBL" id="BDIP01008993">
    <property type="protein sequence ID" value="GIQ92111.1"/>
    <property type="molecule type" value="Genomic_DNA"/>
</dbReference>
<name>A0A9K3GRV6_9EUKA</name>
<dbReference type="AlphaFoldDB" id="A0A9K3GRV6"/>
<organism evidence="1 2">
    <name type="scientific">Kipferlia bialata</name>
    <dbReference type="NCBI Taxonomy" id="797122"/>
    <lineage>
        <taxon>Eukaryota</taxon>
        <taxon>Metamonada</taxon>
        <taxon>Carpediemonas-like organisms</taxon>
        <taxon>Kipferlia</taxon>
    </lineage>
</organism>
<reference evidence="1 2" key="1">
    <citation type="journal article" date="2018" name="PLoS ONE">
        <title>The draft genome of Kipferlia bialata reveals reductive genome evolution in fornicate parasites.</title>
        <authorList>
            <person name="Tanifuji G."/>
            <person name="Takabayashi S."/>
            <person name="Kume K."/>
            <person name="Takagi M."/>
            <person name="Nakayama T."/>
            <person name="Kamikawa R."/>
            <person name="Inagaki Y."/>
            <person name="Hashimoto T."/>
        </authorList>
    </citation>
    <scope>NUCLEOTIDE SEQUENCE [LARGE SCALE GENOMIC DNA]</scope>
    <source>
        <strain evidence="1">NY0173</strain>
    </source>
</reference>
<evidence type="ECO:0000313" key="2">
    <source>
        <dbReference type="Proteomes" id="UP000265618"/>
    </source>
</evidence>
<evidence type="ECO:0000313" key="1">
    <source>
        <dbReference type="EMBL" id="GIQ92111.1"/>
    </source>
</evidence>
<gene>
    <name evidence="1" type="ORF">KIPB_015698</name>
</gene>
<protein>
    <submittedName>
        <fullName evidence="1">Uncharacterized protein</fullName>
    </submittedName>
</protein>
<accession>A0A9K3GRV6</accession>
<comment type="caution">
    <text evidence="1">The sequence shown here is derived from an EMBL/GenBank/DDBJ whole genome shotgun (WGS) entry which is preliminary data.</text>
</comment>
<feature type="non-terminal residue" evidence="1">
    <location>
        <position position="1"/>
    </location>
</feature>
<proteinExistence type="predicted"/>
<keyword evidence="2" id="KW-1185">Reference proteome</keyword>
<sequence length="82" mass="9421">GMSLSRSAVEAARQADLPYNAVVYDRLYWSHWDEIETPDLWRHIFSMPVTFSNGSWTADANDAVDLMFAYESNCPMKPFGDR</sequence>
<dbReference type="Proteomes" id="UP000265618">
    <property type="component" value="Unassembled WGS sequence"/>
</dbReference>